<dbReference type="GO" id="GO:0000460">
    <property type="term" value="P:maturation of 5.8S rRNA"/>
    <property type="evidence" value="ECO:0007669"/>
    <property type="project" value="TreeGrafter"/>
</dbReference>
<keyword evidence="2" id="KW-1185">Reference proteome</keyword>
<dbReference type="GO" id="GO:0000470">
    <property type="term" value="P:maturation of LSU-rRNA"/>
    <property type="evidence" value="ECO:0007669"/>
    <property type="project" value="TreeGrafter"/>
</dbReference>
<organism evidence="1 2">
    <name type="scientific">Tulasnella calospora MUT 4182</name>
    <dbReference type="NCBI Taxonomy" id="1051891"/>
    <lineage>
        <taxon>Eukaryota</taxon>
        <taxon>Fungi</taxon>
        <taxon>Dikarya</taxon>
        <taxon>Basidiomycota</taxon>
        <taxon>Agaricomycotina</taxon>
        <taxon>Agaricomycetes</taxon>
        <taxon>Cantharellales</taxon>
        <taxon>Tulasnellaceae</taxon>
        <taxon>Tulasnella</taxon>
    </lineage>
</organism>
<dbReference type="InterPro" id="IPR007174">
    <property type="entry name" value="Las1"/>
</dbReference>
<accession>A0A0C3QMA0</accession>
<dbReference type="STRING" id="1051891.A0A0C3QMA0"/>
<dbReference type="AlphaFoldDB" id="A0A0C3QMA0"/>
<dbReference type="PANTHER" id="PTHR15002">
    <property type="entry name" value="RIBOSOMAL BIOGENESIS PROTEIN LAS1L"/>
    <property type="match status" value="1"/>
</dbReference>
<name>A0A0C3QMA0_9AGAM</name>
<dbReference type="Proteomes" id="UP000054248">
    <property type="component" value="Unassembled WGS sequence"/>
</dbReference>
<dbReference type="GO" id="GO:0090730">
    <property type="term" value="C:Las1 complex"/>
    <property type="evidence" value="ECO:0007669"/>
    <property type="project" value="InterPro"/>
</dbReference>
<evidence type="ECO:0008006" key="3">
    <source>
        <dbReference type="Google" id="ProtNLM"/>
    </source>
</evidence>
<proteinExistence type="predicted"/>
<gene>
    <name evidence="1" type="ORF">M407DRAFT_187432</name>
</gene>
<dbReference type="EMBL" id="KN823001">
    <property type="protein sequence ID" value="KIO27929.1"/>
    <property type="molecule type" value="Genomic_DNA"/>
</dbReference>
<dbReference type="PANTHER" id="PTHR15002:SF0">
    <property type="entry name" value="RIBOSOMAL BIOGENESIS PROTEIN LAS1L"/>
    <property type="match status" value="1"/>
</dbReference>
<evidence type="ECO:0000313" key="2">
    <source>
        <dbReference type="Proteomes" id="UP000054248"/>
    </source>
</evidence>
<evidence type="ECO:0000313" key="1">
    <source>
        <dbReference type="EMBL" id="KIO27929.1"/>
    </source>
</evidence>
<reference evidence="1 2" key="1">
    <citation type="submission" date="2014-04" db="EMBL/GenBank/DDBJ databases">
        <authorList>
            <consortium name="DOE Joint Genome Institute"/>
            <person name="Kuo A."/>
            <person name="Girlanda M."/>
            <person name="Perotto S."/>
            <person name="Kohler A."/>
            <person name="Nagy L.G."/>
            <person name="Floudas D."/>
            <person name="Copeland A."/>
            <person name="Barry K.W."/>
            <person name="Cichocki N."/>
            <person name="Veneault-Fourrey C."/>
            <person name="LaButti K."/>
            <person name="Lindquist E.A."/>
            <person name="Lipzen A."/>
            <person name="Lundell T."/>
            <person name="Morin E."/>
            <person name="Murat C."/>
            <person name="Sun H."/>
            <person name="Tunlid A."/>
            <person name="Henrissat B."/>
            <person name="Grigoriev I.V."/>
            <person name="Hibbett D.S."/>
            <person name="Martin F."/>
            <person name="Nordberg H.P."/>
            <person name="Cantor M.N."/>
            <person name="Hua S.X."/>
        </authorList>
    </citation>
    <scope>NUCLEOTIDE SEQUENCE [LARGE SCALE GENOMIC DNA]</scope>
    <source>
        <strain evidence="1 2">MUT 4182</strain>
    </source>
</reference>
<reference evidence="2" key="2">
    <citation type="submission" date="2015-01" db="EMBL/GenBank/DDBJ databases">
        <title>Evolutionary Origins and Diversification of the Mycorrhizal Mutualists.</title>
        <authorList>
            <consortium name="DOE Joint Genome Institute"/>
            <consortium name="Mycorrhizal Genomics Consortium"/>
            <person name="Kohler A."/>
            <person name="Kuo A."/>
            <person name="Nagy L.G."/>
            <person name="Floudas D."/>
            <person name="Copeland A."/>
            <person name="Barry K.W."/>
            <person name="Cichocki N."/>
            <person name="Veneault-Fourrey C."/>
            <person name="LaButti K."/>
            <person name="Lindquist E.A."/>
            <person name="Lipzen A."/>
            <person name="Lundell T."/>
            <person name="Morin E."/>
            <person name="Murat C."/>
            <person name="Riley R."/>
            <person name="Ohm R."/>
            <person name="Sun H."/>
            <person name="Tunlid A."/>
            <person name="Henrissat B."/>
            <person name="Grigoriev I.V."/>
            <person name="Hibbett D.S."/>
            <person name="Martin F."/>
        </authorList>
    </citation>
    <scope>NUCLEOTIDE SEQUENCE [LARGE SCALE GENOMIC DNA]</scope>
    <source>
        <strain evidence="2">MUT 4182</strain>
    </source>
</reference>
<dbReference type="GO" id="GO:0030687">
    <property type="term" value="C:preribosome, large subunit precursor"/>
    <property type="evidence" value="ECO:0007669"/>
    <property type="project" value="TreeGrafter"/>
</dbReference>
<protein>
    <recommendedName>
        <fullName evidence="3">Las1-domain-containing protein</fullName>
    </recommendedName>
</protein>
<dbReference type="Pfam" id="PF04031">
    <property type="entry name" value="Las1"/>
    <property type="match status" value="1"/>
</dbReference>
<dbReference type="GO" id="GO:0004519">
    <property type="term" value="F:endonuclease activity"/>
    <property type="evidence" value="ECO:0007669"/>
    <property type="project" value="InterPro"/>
</dbReference>
<dbReference type="OrthoDB" id="10263222at2759"/>
<sequence>MRLPRRTPWANIGELDEVCRMIYSENSTLESKRKAADRVGGVCRMFQTVKKITDWKPRLPFKLAAWKFNTAIPHALEITLSLLTVILEDEEIAANSDPSCSSSTTLTAFGSKSSLALRQAYALAIVRLVNSLVDPLQQGVYARPIAAIAAQIGLPAWFVELRHQATHEDLPSLLVLQEAAREALTWLLHNYFIPTISPALASSQTTIQLSPVEPILQRYKSLVKVTSKDVTLQRKKAADFDKVFRDLERWIGEAKIASWGAMNLSVVDDDEDDWKEGWALDRLCEALLGRGGLVPVSKKKRSQPSSKVTPPPNAATWSDFLTKVTMTHPTLPSRLVSNLISIFSLPPESGSSSVSYKWSIAGWILWATNQWGSTVDECSAGDAVKSLLAVIPRTLTDEDRTM</sequence>
<dbReference type="HOGENOM" id="CLU_031483_0_0_1"/>